<organism evidence="1 2">
    <name type="scientific">Streptomyces flavochromogenes</name>
    <dbReference type="NCBI Taxonomy" id="68199"/>
    <lineage>
        <taxon>Bacteria</taxon>
        <taxon>Bacillati</taxon>
        <taxon>Actinomycetota</taxon>
        <taxon>Actinomycetes</taxon>
        <taxon>Kitasatosporales</taxon>
        <taxon>Streptomycetaceae</taxon>
        <taxon>Streptomyces</taxon>
    </lineage>
</organism>
<reference evidence="1 2" key="1">
    <citation type="submission" date="2024-10" db="EMBL/GenBank/DDBJ databases">
        <title>The Natural Products Discovery Center: Release of the First 8490 Sequenced Strains for Exploring Actinobacteria Biosynthetic Diversity.</title>
        <authorList>
            <person name="Kalkreuter E."/>
            <person name="Kautsar S.A."/>
            <person name="Yang D."/>
            <person name="Bader C.D."/>
            <person name="Teijaro C.N."/>
            <person name="Fluegel L."/>
            <person name="Davis C.M."/>
            <person name="Simpson J.R."/>
            <person name="Lauterbach L."/>
            <person name="Steele A.D."/>
            <person name="Gui C."/>
            <person name="Meng S."/>
            <person name="Li G."/>
            <person name="Viehrig K."/>
            <person name="Ye F."/>
            <person name="Su P."/>
            <person name="Kiefer A.F."/>
            <person name="Nichols A."/>
            <person name="Cepeda A.J."/>
            <person name="Yan W."/>
            <person name="Fan B."/>
            <person name="Jiang Y."/>
            <person name="Adhikari A."/>
            <person name="Zheng C.-J."/>
            <person name="Schuster L."/>
            <person name="Cowan T.M."/>
            <person name="Smanski M.J."/>
            <person name="Chevrette M.G."/>
            <person name="De Carvalho L.P.S."/>
            <person name="Shen B."/>
        </authorList>
    </citation>
    <scope>NUCLEOTIDE SEQUENCE [LARGE SCALE GENOMIC DNA]</scope>
    <source>
        <strain evidence="1 2">NPDC012605</strain>
    </source>
</reference>
<dbReference type="RefSeq" id="WP_388305531.1">
    <property type="nucleotide sequence ID" value="NZ_JBIBDZ010000002.1"/>
</dbReference>
<evidence type="ECO:0000313" key="1">
    <source>
        <dbReference type="EMBL" id="MFF5917979.1"/>
    </source>
</evidence>
<comment type="caution">
    <text evidence="1">The sequence shown here is derived from an EMBL/GenBank/DDBJ whole genome shotgun (WGS) entry which is preliminary data.</text>
</comment>
<dbReference type="GO" id="GO:0005524">
    <property type="term" value="F:ATP binding"/>
    <property type="evidence" value="ECO:0007669"/>
    <property type="project" value="UniProtKB-KW"/>
</dbReference>
<protein>
    <submittedName>
        <fullName evidence="1">ATP-binding protein</fullName>
    </submittedName>
</protein>
<keyword evidence="1" id="KW-0547">Nucleotide-binding</keyword>
<keyword evidence="1" id="KW-0067">ATP-binding</keyword>
<sequence length="134" mass="14033">MNIDPTQPWGVVIDYAGRATVTENGHTLSIRVYDNGLGHHLERDPFTGQYPAVAISAEFARTGQGDAVLRGFGLATVEATDGVPAVPDPTAVQQAVAAALADFEARRSAYAALCATWAPQPEPEQPAPAPEPAP</sequence>
<evidence type="ECO:0000313" key="2">
    <source>
        <dbReference type="Proteomes" id="UP001602370"/>
    </source>
</evidence>
<accession>A0ABW6XKH0</accession>
<proteinExistence type="predicted"/>
<keyword evidence="2" id="KW-1185">Reference proteome</keyword>
<gene>
    <name evidence="1" type="ORF">ACFY8C_06530</name>
</gene>
<dbReference type="EMBL" id="JBIBDZ010000002">
    <property type="protein sequence ID" value="MFF5917979.1"/>
    <property type="molecule type" value="Genomic_DNA"/>
</dbReference>
<name>A0ABW6XKH0_9ACTN</name>
<dbReference type="Proteomes" id="UP001602370">
    <property type="component" value="Unassembled WGS sequence"/>
</dbReference>